<protein>
    <submittedName>
        <fullName evidence="2">AlkZ family DNA glycosylase</fullName>
    </submittedName>
</protein>
<dbReference type="EMBL" id="JAFFZE010000009">
    <property type="protein sequence ID" value="MCT2583396.1"/>
    <property type="molecule type" value="Genomic_DNA"/>
</dbReference>
<proteinExistence type="predicted"/>
<dbReference type="PANTHER" id="PTHR38479">
    <property type="entry name" value="LMO0824 PROTEIN"/>
    <property type="match status" value="1"/>
</dbReference>
<evidence type="ECO:0000256" key="1">
    <source>
        <dbReference type="SAM" id="Coils"/>
    </source>
</evidence>
<accession>A0ABT2J6J1</accession>
<evidence type="ECO:0000313" key="3">
    <source>
        <dbReference type="Proteomes" id="UP001156441"/>
    </source>
</evidence>
<dbReference type="InterPro" id="IPR009351">
    <property type="entry name" value="AlkZ-like"/>
</dbReference>
<dbReference type="PANTHER" id="PTHR38479:SF2">
    <property type="entry name" value="WINGED HELIX DNA-BINDING DOMAIN-CONTAINING PROTEIN"/>
    <property type="match status" value="1"/>
</dbReference>
<dbReference type="Proteomes" id="UP001156441">
    <property type="component" value="Unassembled WGS sequence"/>
</dbReference>
<reference evidence="2 3" key="1">
    <citation type="submission" date="2021-02" db="EMBL/GenBank/DDBJ databases">
        <title>Actinophytocola xerophila sp. nov., isolated from soil of cotton cropping field.</title>
        <authorList>
            <person name="Huang R."/>
            <person name="Chen X."/>
            <person name="Ge X."/>
            <person name="Liu W."/>
        </authorList>
    </citation>
    <scope>NUCLEOTIDE SEQUENCE [LARGE SCALE GENOMIC DNA]</scope>
    <source>
        <strain evidence="2 3">S1-96</strain>
    </source>
</reference>
<name>A0ABT2J6J1_9PSEU</name>
<evidence type="ECO:0000313" key="2">
    <source>
        <dbReference type="EMBL" id="MCT2583396.1"/>
    </source>
</evidence>
<dbReference type="Pfam" id="PF06224">
    <property type="entry name" value="AlkZ-like"/>
    <property type="match status" value="1"/>
</dbReference>
<feature type="coiled-coil region" evidence="1">
    <location>
        <begin position="114"/>
        <end position="141"/>
    </location>
</feature>
<keyword evidence="3" id="KW-1185">Reference proteome</keyword>
<keyword evidence="1" id="KW-0175">Coiled coil</keyword>
<dbReference type="RefSeq" id="WP_260190773.1">
    <property type="nucleotide sequence ID" value="NZ_JAFFZE010000009.1"/>
</dbReference>
<gene>
    <name evidence="2" type="ORF">JT362_09730</name>
</gene>
<organism evidence="2 3">
    <name type="scientific">Actinophytocola gossypii</name>
    <dbReference type="NCBI Taxonomy" id="2812003"/>
    <lineage>
        <taxon>Bacteria</taxon>
        <taxon>Bacillati</taxon>
        <taxon>Actinomycetota</taxon>
        <taxon>Actinomycetes</taxon>
        <taxon>Pseudonocardiales</taxon>
        <taxon>Pseudonocardiaceae</taxon>
    </lineage>
</organism>
<comment type="caution">
    <text evidence="2">The sequence shown here is derived from an EMBL/GenBank/DDBJ whole genome shotgun (WGS) entry which is preliminary data.</text>
</comment>
<sequence>METFTWAEVCARRLARHRLAGAPADDVAEVVRALAGVHAQVPSAAELSIGLRLAGATRETVRHALWTEHSLIRTFGPRGTVHLLPARDLAMWTGALAEIPLAAAQQPPHVRMTAEQTEQVLAAIEDAVADAELTVDELSDAVVAACGSWAGDPVMDAFQGKWPRWRQVMHLAGMRGALCFAPNRGRKVTYTSPRRWLPGFNPAGGALPDVLRAYLHVFGPATPARFANWLAAPRAWARGVFADHADALERVLVDGEEAWVNAGDTARPTEPPSGLRLLPYFDGYAYAVGNDRARLYPGRAATRAKGNFQVLLVDGVVAGLWHQRRAGRKVQLTVEPFGRVRRADLDEQAERVGAVLGATPELTVGEVTVGGHA</sequence>